<dbReference type="Pfam" id="PF13196">
    <property type="entry name" value="DUF4012"/>
    <property type="match status" value="1"/>
</dbReference>
<evidence type="ECO:0008006" key="4">
    <source>
        <dbReference type="Google" id="ProtNLM"/>
    </source>
</evidence>
<evidence type="ECO:0000256" key="1">
    <source>
        <dbReference type="SAM" id="MobiDB-lite"/>
    </source>
</evidence>
<feature type="region of interest" description="Disordered" evidence="1">
    <location>
        <begin position="1"/>
        <end position="20"/>
    </location>
</feature>
<comment type="caution">
    <text evidence="2">The sequence shown here is derived from an EMBL/GenBank/DDBJ whole genome shotgun (WGS) entry which is preliminary data.</text>
</comment>
<sequence>MSSHKPKSKRKAIPRRSSAVVHHALPSREPLTFGLLQHEIDEIVSAHPPREAEKKLENDLLRELSRILPTHESIVQKPLAHHHAEIIVKSDVKHHGHSPYILDLTDFIEKKRKKEQARERIENFFHKLHHPATPAQITKLEARIEVDLPRAEAKNLILAVGEAVGAEQERIVLAEHEEHVDALLPMAHKKTGELHKQFTTAPWFYHLSLPYHWHRSLITYAIICCLVVLPIKAFGNYYELRKTQDQIVNYANSAYQDLKVAGSELAADNTDNAGARFASAGQNLSQATEEINNIGSALRAILRLVPNNGATLADAEYLLSAGKAAADIGLDVSQVLKIFKTNTNSTLTDKLALAETKLDKLTPRLNELNNNLQKINLTAIPADKQTAFAQAQQGMAVINADLKELASFTKTLKQILGSEYKRRYLFVFQNNNEIRPTGGFLGSFALVDIDRGAIKKIEIPEGGTYDMQGSQLAGVVSPYQLHIINPRWEMQDANWFPDFAASAQKIKWFYEQAGGPTVDGVIAVNASLIPAILKITGPIDLPVVGQTLTSANFVDELQRSIDTEKTVGDNKPKKILGEIAPKLIEKIFALRGEDTLKLAETLKTGLRQKEVQFYFSDPAFQEKFATYGWTGQIIDTSRDYLAVINANIGGGKTDAFIEQKINLVSDIYDNGEIVNTLSITRKHTGKTTDAFGKVSNLDFVRAYVPEGSQLISAQNFDEVPAEAFEKPADTWKNDADLVAVQGGVYVEPDTGTYMNREFNKTVFGNWIQVDPGEEKTVIFKYRLPFKLLLTDNTKLRFFSAGEPRAFHSLLIQRQSGEQNSVFTTEINLPTGKTPSWIYPGTLKADAHKIAFTPADKQDELMAFIIE</sequence>
<gene>
    <name evidence="2" type="ORF">A2482_02535</name>
</gene>
<evidence type="ECO:0000313" key="3">
    <source>
        <dbReference type="Proteomes" id="UP000178656"/>
    </source>
</evidence>
<accession>A0A1F5TEA0</accession>
<organism evidence="2 3">
    <name type="scientific">Candidatus Falkowbacteria bacterium RIFOXYC2_FULL_48_21</name>
    <dbReference type="NCBI Taxonomy" id="1798005"/>
    <lineage>
        <taxon>Bacteria</taxon>
        <taxon>Candidatus Falkowiibacteriota</taxon>
    </lineage>
</organism>
<protein>
    <recommendedName>
        <fullName evidence="4">DUF4012 domain-containing protein</fullName>
    </recommendedName>
</protein>
<dbReference type="InterPro" id="IPR025101">
    <property type="entry name" value="DUF4012"/>
</dbReference>
<dbReference type="Proteomes" id="UP000178656">
    <property type="component" value="Unassembled WGS sequence"/>
</dbReference>
<dbReference type="AlphaFoldDB" id="A0A1F5TEA0"/>
<name>A0A1F5TEA0_9BACT</name>
<proteinExistence type="predicted"/>
<feature type="compositionally biased region" description="Basic residues" evidence="1">
    <location>
        <begin position="1"/>
        <end position="14"/>
    </location>
</feature>
<reference evidence="2 3" key="1">
    <citation type="journal article" date="2016" name="Nat. Commun.">
        <title>Thousands of microbial genomes shed light on interconnected biogeochemical processes in an aquifer system.</title>
        <authorList>
            <person name="Anantharaman K."/>
            <person name="Brown C.T."/>
            <person name="Hug L.A."/>
            <person name="Sharon I."/>
            <person name="Castelle C.J."/>
            <person name="Probst A.J."/>
            <person name="Thomas B.C."/>
            <person name="Singh A."/>
            <person name="Wilkins M.J."/>
            <person name="Karaoz U."/>
            <person name="Brodie E.L."/>
            <person name="Williams K.H."/>
            <person name="Hubbard S.S."/>
            <person name="Banfield J.F."/>
        </authorList>
    </citation>
    <scope>NUCLEOTIDE SEQUENCE [LARGE SCALE GENOMIC DNA]</scope>
</reference>
<dbReference type="EMBL" id="MFGM01000026">
    <property type="protein sequence ID" value="OGF37026.1"/>
    <property type="molecule type" value="Genomic_DNA"/>
</dbReference>
<evidence type="ECO:0000313" key="2">
    <source>
        <dbReference type="EMBL" id="OGF37026.1"/>
    </source>
</evidence>